<dbReference type="Proteomes" id="UP000254575">
    <property type="component" value="Unassembled WGS sequence"/>
</dbReference>
<evidence type="ECO:0000313" key="1">
    <source>
        <dbReference type="EMBL" id="SUO98333.1"/>
    </source>
</evidence>
<dbReference type="RefSeq" id="WP_115219175.1">
    <property type="nucleotide sequence ID" value="NZ_UHIA01000004.1"/>
</dbReference>
<dbReference type="EMBL" id="UHIA01000004">
    <property type="protein sequence ID" value="SUO98333.1"/>
    <property type="molecule type" value="Genomic_DNA"/>
</dbReference>
<evidence type="ECO:0000313" key="2">
    <source>
        <dbReference type="Proteomes" id="UP000254575"/>
    </source>
</evidence>
<reference evidence="1 2" key="1">
    <citation type="submission" date="2018-06" db="EMBL/GenBank/DDBJ databases">
        <authorList>
            <consortium name="Pathogen Informatics"/>
            <person name="Doyle S."/>
        </authorList>
    </citation>
    <scope>NUCLEOTIDE SEQUENCE [LARGE SCALE GENOMIC DNA]</scope>
    <source>
        <strain evidence="1 2">NCTC10717</strain>
    </source>
</reference>
<protein>
    <submittedName>
        <fullName evidence="1">Uncharacterized protein</fullName>
    </submittedName>
</protein>
<accession>A0A380N2H6</accession>
<keyword evidence="2" id="KW-1185">Reference proteome</keyword>
<organism evidence="1 2">
    <name type="scientific">Suttonella indologenes</name>
    <dbReference type="NCBI Taxonomy" id="13276"/>
    <lineage>
        <taxon>Bacteria</taxon>
        <taxon>Pseudomonadati</taxon>
        <taxon>Pseudomonadota</taxon>
        <taxon>Gammaproteobacteria</taxon>
        <taxon>Cardiobacteriales</taxon>
        <taxon>Cardiobacteriaceae</taxon>
        <taxon>Suttonella</taxon>
    </lineage>
</organism>
<gene>
    <name evidence="1" type="ORF">NCTC10717_02075</name>
</gene>
<sequence>MKFVLFFLITGLIVRHLMQQRKQNALQQQRLQQEKAAKQAAFVKETDALNPHLRRKEPPTD</sequence>
<name>A0A380N2H6_9GAMM</name>
<proteinExistence type="predicted"/>
<dbReference type="AlphaFoldDB" id="A0A380N2H6"/>